<reference evidence="3" key="1">
    <citation type="journal article" date="2019" name="Int. J. Syst. Evol. Microbiol.">
        <title>The Global Catalogue of Microorganisms (GCM) 10K type strain sequencing project: providing services to taxonomists for standard genome sequencing and annotation.</title>
        <authorList>
            <consortium name="The Broad Institute Genomics Platform"/>
            <consortium name="The Broad Institute Genome Sequencing Center for Infectious Disease"/>
            <person name="Wu L."/>
            <person name="Ma J."/>
        </authorList>
    </citation>
    <scope>NUCLEOTIDE SEQUENCE [LARGE SCALE GENOMIC DNA]</scope>
    <source>
        <strain evidence="3">CCUG 55074</strain>
    </source>
</reference>
<gene>
    <name evidence="2" type="ORF">ACFQ27_17270</name>
</gene>
<dbReference type="Gene3D" id="2.30.30.240">
    <property type="entry name" value="PRC-barrel domain"/>
    <property type="match status" value="1"/>
</dbReference>
<dbReference type="InterPro" id="IPR011033">
    <property type="entry name" value="PRC_barrel-like_sf"/>
</dbReference>
<keyword evidence="3" id="KW-1185">Reference proteome</keyword>
<keyword evidence="1" id="KW-0732">Signal</keyword>
<organism evidence="2 3">
    <name type="scientific">Phenylobacterium conjunctum</name>
    <dbReference type="NCBI Taxonomy" id="1298959"/>
    <lineage>
        <taxon>Bacteria</taxon>
        <taxon>Pseudomonadati</taxon>
        <taxon>Pseudomonadota</taxon>
        <taxon>Alphaproteobacteria</taxon>
        <taxon>Caulobacterales</taxon>
        <taxon>Caulobacteraceae</taxon>
        <taxon>Phenylobacterium</taxon>
    </lineage>
</organism>
<accession>A0ABW3T8L7</accession>
<evidence type="ECO:0000313" key="3">
    <source>
        <dbReference type="Proteomes" id="UP001597216"/>
    </source>
</evidence>
<feature type="chain" id="PRO_5046715092" description="PRC-barrel domain-containing protein" evidence="1">
    <location>
        <begin position="21"/>
        <end position="110"/>
    </location>
</feature>
<protein>
    <recommendedName>
        <fullName evidence="4">PRC-barrel domain-containing protein</fullName>
    </recommendedName>
</protein>
<dbReference type="SUPFAM" id="SSF50346">
    <property type="entry name" value="PRC-barrel domain"/>
    <property type="match status" value="1"/>
</dbReference>
<evidence type="ECO:0008006" key="4">
    <source>
        <dbReference type="Google" id="ProtNLM"/>
    </source>
</evidence>
<dbReference type="Proteomes" id="UP001597216">
    <property type="component" value="Unassembled WGS sequence"/>
</dbReference>
<comment type="caution">
    <text evidence="2">The sequence shown here is derived from an EMBL/GenBank/DDBJ whole genome shotgun (WGS) entry which is preliminary data.</text>
</comment>
<name>A0ABW3T8L7_9CAUL</name>
<evidence type="ECO:0000256" key="1">
    <source>
        <dbReference type="SAM" id="SignalP"/>
    </source>
</evidence>
<feature type="signal peptide" evidence="1">
    <location>
        <begin position="1"/>
        <end position="20"/>
    </location>
</feature>
<dbReference type="EMBL" id="JBHTLQ010000053">
    <property type="protein sequence ID" value="MFD1192342.1"/>
    <property type="molecule type" value="Genomic_DNA"/>
</dbReference>
<proteinExistence type="predicted"/>
<sequence length="110" mass="11036">MKPSILIFAAALALSAPAAAQPPAAGAAAAQTYEGRTVRDAKGAVLGQIDKVVLGANGRPAQVLVRPVGRPTAGVRSLAVAGLTADGEGFSTPLTKAEFEAMPTVELDQN</sequence>
<dbReference type="RefSeq" id="WP_377354466.1">
    <property type="nucleotide sequence ID" value="NZ_JBHTLQ010000053.1"/>
</dbReference>
<evidence type="ECO:0000313" key="2">
    <source>
        <dbReference type="EMBL" id="MFD1192342.1"/>
    </source>
</evidence>